<evidence type="ECO:0000313" key="3">
    <source>
        <dbReference type="Proteomes" id="UP000427373"/>
    </source>
</evidence>
<dbReference type="EMBL" id="JACHFY010000019">
    <property type="protein sequence ID" value="MBB5254611.1"/>
    <property type="molecule type" value="Genomic_DNA"/>
</dbReference>
<evidence type="ECO:0000313" key="2">
    <source>
        <dbReference type="EMBL" id="QGR18260.1"/>
    </source>
</evidence>
<dbReference type="Proteomes" id="UP000427373">
    <property type="component" value="Chromosome"/>
</dbReference>
<protein>
    <recommendedName>
        <fullName evidence="5">CRISPR type III-B/RAMP module-associated protein Cmr5</fullName>
    </recommendedName>
</protein>
<reference evidence="2 3" key="1">
    <citation type="submission" date="2019-10" db="EMBL/GenBank/DDBJ databases">
        <title>Genome Sequences from Six Type Strain Members of the Archaeal Family Sulfolobaceae: Acidianus ambivalens, Acidianus infernus, Metallosphaera prunae, Stygiolobus azoricus, Sulfolobus metallicus, and Sulfurisphaera ohwakuensis.</title>
        <authorList>
            <person name="Counts J.A."/>
            <person name="Kelly R.M."/>
        </authorList>
    </citation>
    <scope>NUCLEOTIDE SEQUENCE [LARGE SCALE GENOMIC DNA]</scope>
    <source>
        <strain evidence="2 3">TA-1</strain>
    </source>
</reference>
<dbReference type="RefSeq" id="WP_156015750.1">
    <property type="nucleotide sequence ID" value="NZ_CP045484.1"/>
</dbReference>
<gene>
    <name evidence="2" type="ORF">D1869_14495</name>
    <name evidence="1" type="ORF">HNQ62_002385</name>
</gene>
<dbReference type="GeneID" id="42802478"/>
<dbReference type="EMBL" id="CP045484">
    <property type="protein sequence ID" value="QGR18260.1"/>
    <property type="molecule type" value="Genomic_DNA"/>
</dbReference>
<dbReference type="AlphaFoldDB" id="A0A650CK91"/>
<evidence type="ECO:0000313" key="4">
    <source>
        <dbReference type="Proteomes" id="UP000582213"/>
    </source>
</evidence>
<proteinExistence type="predicted"/>
<accession>A0A650CK91</accession>
<dbReference type="OrthoDB" id="37084at2157"/>
<evidence type="ECO:0000313" key="1">
    <source>
        <dbReference type="EMBL" id="MBB5254611.1"/>
    </source>
</evidence>
<dbReference type="KEGG" id="soh:D1869_14495"/>
<evidence type="ECO:0008006" key="5">
    <source>
        <dbReference type="Google" id="ProtNLM"/>
    </source>
</evidence>
<keyword evidence="3" id="KW-1185">Reference proteome</keyword>
<sequence length="136" mass="15436">MSQIIKTDTDLLDIATRIAISALTPVQKGKEEKAAVDVSNINNLLTYMQSRKSIKELLAYILRQTGRGEIDRNTSKLLLSALKDLKENEEDINKALELLGYVKWIYETLNGLEIDVTQLKGVDNFQKLVNELVKRM</sequence>
<dbReference type="Proteomes" id="UP000582213">
    <property type="component" value="Unassembled WGS sequence"/>
</dbReference>
<organism evidence="2 3">
    <name type="scientific">Sulfurisphaera ohwakuensis</name>
    <dbReference type="NCBI Taxonomy" id="69656"/>
    <lineage>
        <taxon>Archaea</taxon>
        <taxon>Thermoproteota</taxon>
        <taxon>Thermoprotei</taxon>
        <taxon>Sulfolobales</taxon>
        <taxon>Sulfolobaceae</taxon>
        <taxon>Sulfurisphaera</taxon>
    </lineage>
</organism>
<reference evidence="1 4" key="2">
    <citation type="submission" date="2020-08" db="EMBL/GenBank/DDBJ databases">
        <title>Genomic Encyclopedia of Type Strains, Phase IV (KMG-IV): sequencing the most valuable type-strain genomes for metagenomic binning, comparative biology and taxonomic classification.</title>
        <authorList>
            <person name="Goeker M."/>
        </authorList>
    </citation>
    <scope>NUCLEOTIDE SEQUENCE [LARGE SCALE GENOMIC DNA]</scope>
    <source>
        <strain evidence="1 4">DSM 12421</strain>
    </source>
</reference>
<name>A0A650CK91_SULOH</name>